<dbReference type="RefSeq" id="WP_168934652.1">
    <property type="nucleotide sequence ID" value="NZ_CAMDEI010000009.1"/>
</dbReference>
<sequence>MDNPWCLLPEARPFVLQADAAVVSAFNQKYAGTPYELHTELPPEPFSGRLDAPVVLLNLNPGYSEDDAAIMLGNAKFQQAMKNTRGFSVQDYPFYHLNPCFKQGNKGYDYWVDKFRKLFEIDFDLKKCANSFLLLQAYPYKSKEFKKMPLLPSFDFTQRILLAAMNRRALVVQLRSKKIWEEAVPGLATYPRRIECRNPRRPTLSPGNLGSEGWRILLSALDAG</sequence>
<comment type="caution">
    <text evidence="1">The sequence shown here is derived from an EMBL/GenBank/DDBJ whole genome shotgun (WGS) entry which is preliminary data.</text>
</comment>
<evidence type="ECO:0000313" key="2">
    <source>
        <dbReference type="Proteomes" id="UP000522333"/>
    </source>
</evidence>
<dbReference type="Proteomes" id="UP000522333">
    <property type="component" value="Unassembled WGS sequence"/>
</dbReference>
<dbReference type="AlphaFoldDB" id="A0A848C928"/>
<dbReference type="EMBL" id="JABAFY010000003">
    <property type="protein sequence ID" value="NME51175.1"/>
    <property type="molecule type" value="Genomic_DNA"/>
</dbReference>
<name>A0A848C928_9BACT</name>
<organism evidence="1 2">
    <name type="scientific">Desulfovibrio piger</name>
    <dbReference type="NCBI Taxonomy" id="901"/>
    <lineage>
        <taxon>Bacteria</taxon>
        <taxon>Pseudomonadati</taxon>
        <taxon>Thermodesulfobacteriota</taxon>
        <taxon>Desulfovibrionia</taxon>
        <taxon>Desulfovibrionales</taxon>
        <taxon>Desulfovibrionaceae</taxon>
        <taxon>Desulfovibrio</taxon>
    </lineage>
</organism>
<protein>
    <submittedName>
        <fullName evidence="1">Uncharacterized protein</fullName>
    </submittedName>
</protein>
<proteinExistence type="predicted"/>
<gene>
    <name evidence="1" type="ORF">HF854_01245</name>
</gene>
<evidence type="ECO:0000313" key="1">
    <source>
        <dbReference type="EMBL" id="NME51175.1"/>
    </source>
</evidence>
<reference evidence="1 2" key="1">
    <citation type="submission" date="2020-04" db="EMBL/GenBank/DDBJ databases">
        <authorList>
            <person name="Hitch T.C.A."/>
            <person name="Wylensek D."/>
            <person name="Clavel T."/>
        </authorList>
    </citation>
    <scope>NUCLEOTIDE SEQUENCE [LARGE SCALE GENOMIC DNA]</scope>
    <source>
        <strain evidence="1 2">PG-251-APC-1</strain>
    </source>
</reference>
<accession>A0A848C928</accession>